<keyword evidence="2" id="KW-1185">Reference proteome</keyword>
<evidence type="ECO:0000313" key="2">
    <source>
        <dbReference type="Proteomes" id="UP000265520"/>
    </source>
</evidence>
<proteinExistence type="predicted"/>
<sequence>MSPVKYQTIL</sequence>
<name>A0A392TY26_9FABA</name>
<dbReference type="Proteomes" id="UP000265520">
    <property type="component" value="Unassembled WGS sequence"/>
</dbReference>
<protein>
    <submittedName>
        <fullName evidence="1">Uncharacterized protein</fullName>
    </submittedName>
</protein>
<dbReference type="EMBL" id="LXQA010684535">
    <property type="protein sequence ID" value="MCI65889.1"/>
    <property type="molecule type" value="Genomic_DNA"/>
</dbReference>
<feature type="non-terminal residue" evidence="1">
    <location>
        <position position="10"/>
    </location>
</feature>
<evidence type="ECO:0000313" key="1">
    <source>
        <dbReference type="EMBL" id="MCI65889.1"/>
    </source>
</evidence>
<comment type="caution">
    <text evidence="1">The sequence shown here is derived from an EMBL/GenBank/DDBJ whole genome shotgun (WGS) entry which is preliminary data.</text>
</comment>
<organism evidence="1 2">
    <name type="scientific">Trifolium medium</name>
    <dbReference type="NCBI Taxonomy" id="97028"/>
    <lineage>
        <taxon>Eukaryota</taxon>
        <taxon>Viridiplantae</taxon>
        <taxon>Streptophyta</taxon>
        <taxon>Embryophyta</taxon>
        <taxon>Tracheophyta</taxon>
        <taxon>Spermatophyta</taxon>
        <taxon>Magnoliopsida</taxon>
        <taxon>eudicotyledons</taxon>
        <taxon>Gunneridae</taxon>
        <taxon>Pentapetalae</taxon>
        <taxon>rosids</taxon>
        <taxon>fabids</taxon>
        <taxon>Fabales</taxon>
        <taxon>Fabaceae</taxon>
        <taxon>Papilionoideae</taxon>
        <taxon>50 kb inversion clade</taxon>
        <taxon>NPAAA clade</taxon>
        <taxon>Hologalegina</taxon>
        <taxon>IRL clade</taxon>
        <taxon>Trifolieae</taxon>
        <taxon>Trifolium</taxon>
    </lineage>
</organism>
<accession>A0A392TY26</accession>
<reference evidence="1 2" key="1">
    <citation type="journal article" date="2018" name="Front. Plant Sci.">
        <title>Red Clover (Trifolium pratense) and Zigzag Clover (T. medium) - A Picture of Genomic Similarities and Differences.</title>
        <authorList>
            <person name="Dluhosova J."/>
            <person name="Istvanek J."/>
            <person name="Nedelnik J."/>
            <person name="Repkova J."/>
        </authorList>
    </citation>
    <scope>NUCLEOTIDE SEQUENCE [LARGE SCALE GENOMIC DNA]</scope>
    <source>
        <strain evidence="2">cv. 10/8</strain>
        <tissue evidence="1">Leaf</tissue>
    </source>
</reference>